<organism evidence="3 4">
    <name type="scientific">Listeria newyorkensis</name>
    <dbReference type="NCBI Taxonomy" id="1497681"/>
    <lineage>
        <taxon>Bacteria</taxon>
        <taxon>Bacillati</taxon>
        <taxon>Bacillota</taxon>
        <taxon>Bacilli</taxon>
        <taxon>Bacillales</taxon>
        <taxon>Listeriaceae</taxon>
        <taxon>Listeria</taxon>
    </lineage>
</organism>
<keyword evidence="2" id="KW-0812">Transmembrane</keyword>
<evidence type="ECO:0000313" key="4">
    <source>
        <dbReference type="Proteomes" id="UP000569903"/>
    </source>
</evidence>
<gene>
    <name evidence="3" type="ORF">HB850_15080</name>
</gene>
<keyword evidence="2" id="KW-1133">Transmembrane helix</keyword>
<dbReference type="Proteomes" id="UP000569903">
    <property type="component" value="Unassembled WGS sequence"/>
</dbReference>
<keyword evidence="2" id="KW-0472">Membrane</keyword>
<dbReference type="NCBIfam" id="TIGR01598">
    <property type="entry name" value="holin_phiLC3"/>
    <property type="match status" value="1"/>
</dbReference>
<sequence>MSKINWKVRFRNKQFLFQLALSLIMPILLYFNIEVQDVTSWGVLFNMTWEALKNPFLLFTVAVSVYNATNDPTTKGTRDSEQAMTYEDPRKDGE</sequence>
<proteinExistence type="predicted"/>
<evidence type="ECO:0000256" key="2">
    <source>
        <dbReference type="SAM" id="Phobius"/>
    </source>
</evidence>
<dbReference type="InterPro" id="IPR006485">
    <property type="entry name" value="Phage-like_holin"/>
</dbReference>
<evidence type="ECO:0000313" key="3">
    <source>
        <dbReference type="EMBL" id="MBC1459082.1"/>
    </source>
</evidence>
<dbReference type="AlphaFoldDB" id="A0A841Z1R7"/>
<feature type="transmembrane region" description="Helical" evidence="2">
    <location>
        <begin position="15"/>
        <end position="31"/>
    </location>
</feature>
<feature type="compositionally biased region" description="Basic and acidic residues" evidence="1">
    <location>
        <begin position="76"/>
        <end position="94"/>
    </location>
</feature>
<evidence type="ECO:0000256" key="1">
    <source>
        <dbReference type="SAM" id="MobiDB-lite"/>
    </source>
</evidence>
<name>A0A841Z1R7_9LIST</name>
<protein>
    <submittedName>
        <fullName evidence="3">Phage holin</fullName>
    </submittedName>
</protein>
<reference evidence="3 4" key="1">
    <citation type="submission" date="2020-03" db="EMBL/GenBank/DDBJ databases">
        <title>Soil Listeria distribution.</title>
        <authorList>
            <person name="Liao J."/>
            <person name="Wiedmann M."/>
        </authorList>
    </citation>
    <scope>NUCLEOTIDE SEQUENCE [LARGE SCALE GENOMIC DNA]</scope>
    <source>
        <strain evidence="3 4">FSL L7-1614</strain>
    </source>
</reference>
<dbReference type="Pfam" id="PF04531">
    <property type="entry name" value="Phage_holin_1"/>
    <property type="match status" value="1"/>
</dbReference>
<dbReference type="RefSeq" id="WP_185390225.1">
    <property type="nucleotide sequence ID" value="NZ_JAARQN010000019.1"/>
</dbReference>
<feature type="region of interest" description="Disordered" evidence="1">
    <location>
        <begin position="70"/>
        <end position="94"/>
    </location>
</feature>
<dbReference type="EMBL" id="JAARQN010000019">
    <property type="protein sequence ID" value="MBC1459082.1"/>
    <property type="molecule type" value="Genomic_DNA"/>
</dbReference>
<accession>A0A841Z1R7</accession>
<comment type="caution">
    <text evidence="3">The sequence shown here is derived from an EMBL/GenBank/DDBJ whole genome shotgun (WGS) entry which is preliminary data.</text>
</comment>